<dbReference type="InterPro" id="IPR000515">
    <property type="entry name" value="MetI-like"/>
</dbReference>
<dbReference type="PROSITE" id="PS50928">
    <property type="entry name" value="ABC_TM1"/>
    <property type="match status" value="1"/>
</dbReference>
<dbReference type="GO" id="GO:0006865">
    <property type="term" value="P:amino acid transport"/>
    <property type="evidence" value="ECO:0007669"/>
    <property type="project" value="TreeGrafter"/>
</dbReference>
<dbReference type="EMBL" id="WUMU01000003">
    <property type="protein sequence ID" value="MXN17291.1"/>
    <property type="molecule type" value="Genomic_DNA"/>
</dbReference>
<dbReference type="InterPro" id="IPR043429">
    <property type="entry name" value="ArtM/GltK/GlnP/TcyL/YhdX-like"/>
</dbReference>
<dbReference type="RefSeq" id="WP_160892399.1">
    <property type="nucleotide sequence ID" value="NZ_WUMU01000003.1"/>
</dbReference>
<dbReference type="AlphaFoldDB" id="A0A6L7FZP7"/>
<evidence type="ECO:0000259" key="9">
    <source>
        <dbReference type="PROSITE" id="PS50928"/>
    </source>
</evidence>
<name>A0A6L7FZP7_9RHOB</name>
<feature type="domain" description="ABC transmembrane type-1" evidence="9">
    <location>
        <begin position="231"/>
        <end position="425"/>
    </location>
</feature>
<feature type="transmembrane region" description="Helical" evidence="8">
    <location>
        <begin position="401"/>
        <end position="421"/>
    </location>
</feature>
<comment type="similarity">
    <text evidence="2">Belongs to the binding-protein-dependent transport system permease family. HisMQ subfamily.</text>
</comment>
<keyword evidence="11" id="KW-1185">Reference proteome</keyword>
<dbReference type="InterPro" id="IPR035906">
    <property type="entry name" value="MetI-like_sf"/>
</dbReference>
<sequence length="437" mass="47932">MSDTHAETVLFVRETMLPQQEPPSSSTGAIGWARQNLFSGWLNSVITVVAGLFIIGLVLHIVPWFVSPTWMATSLNECRDMVTAAGHTDGACWGVIRERWQQLLFGFYPPELYWRPVVALLMLFVAIAPVLFSDFVSRKLLVVTAAFPFVMPWLLWGGTVWTPVMAALGFVIGYLVFRGFSGRVAGGLALFIAAIVAVLWWVLLSGLVAGAFASVLPLALTEVQSRAFGGFMLSITIGVAAIGCSLPIGILLALGRQSDLPLVKYMCVGFIEFIRGVPLITLLFVASTLLNIFLPPGTNFDIIVRVIIMDTLFASAYMAEVVRGGLAALPKGQYEGADSLGLNYWQAQRLIIMPQALKISIPGIVSTFIGVFKDTTLVSIISMFDPIGLSNAIRANQAWNGVYWELFIFIGAIFFVFCFSMSRYSMYLEKKLQTGHR</sequence>
<protein>
    <submittedName>
        <fullName evidence="10">ABC transporter permease subunit</fullName>
    </submittedName>
</protein>
<dbReference type="SUPFAM" id="SSF161098">
    <property type="entry name" value="MetI-like"/>
    <property type="match status" value="1"/>
</dbReference>
<evidence type="ECO:0000256" key="8">
    <source>
        <dbReference type="RuleBase" id="RU363032"/>
    </source>
</evidence>
<evidence type="ECO:0000256" key="4">
    <source>
        <dbReference type="ARBA" id="ARBA00022475"/>
    </source>
</evidence>
<organism evidence="10 11">
    <name type="scientific">Pseudooceanicola albus</name>
    <dbReference type="NCBI Taxonomy" id="2692189"/>
    <lineage>
        <taxon>Bacteria</taxon>
        <taxon>Pseudomonadati</taxon>
        <taxon>Pseudomonadota</taxon>
        <taxon>Alphaproteobacteria</taxon>
        <taxon>Rhodobacterales</taxon>
        <taxon>Paracoccaceae</taxon>
        <taxon>Pseudooceanicola</taxon>
    </lineage>
</organism>
<dbReference type="GO" id="GO:0043190">
    <property type="term" value="C:ATP-binding cassette (ABC) transporter complex"/>
    <property type="evidence" value="ECO:0007669"/>
    <property type="project" value="InterPro"/>
</dbReference>
<feature type="transmembrane region" description="Helical" evidence="8">
    <location>
        <begin position="139"/>
        <end position="155"/>
    </location>
</feature>
<comment type="caution">
    <text evidence="10">The sequence shown here is derived from an EMBL/GenBank/DDBJ whole genome shotgun (WGS) entry which is preliminary data.</text>
</comment>
<keyword evidence="3 8" id="KW-0813">Transport</keyword>
<dbReference type="NCBIfam" id="TIGR01726">
    <property type="entry name" value="HEQRo_perm_3TM"/>
    <property type="match status" value="1"/>
</dbReference>
<dbReference type="Pfam" id="PF00528">
    <property type="entry name" value="BPD_transp_1"/>
    <property type="match status" value="1"/>
</dbReference>
<keyword evidence="6 8" id="KW-1133">Transmembrane helix</keyword>
<dbReference type="PANTHER" id="PTHR30614:SF41">
    <property type="entry name" value="INNER MEMBRANE AMINO-ACID ABC TRANSPORTER PERMEASE PROTEIN YHDY"/>
    <property type="match status" value="1"/>
</dbReference>
<dbReference type="InterPro" id="IPR010065">
    <property type="entry name" value="AA_ABC_transptr_permease_3TM"/>
</dbReference>
<dbReference type="Proteomes" id="UP000477911">
    <property type="component" value="Unassembled WGS sequence"/>
</dbReference>
<feature type="transmembrane region" description="Helical" evidence="8">
    <location>
        <begin position="189"/>
        <end position="216"/>
    </location>
</feature>
<evidence type="ECO:0000313" key="10">
    <source>
        <dbReference type="EMBL" id="MXN17291.1"/>
    </source>
</evidence>
<dbReference type="PANTHER" id="PTHR30614">
    <property type="entry name" value="MEMBRANE COMPONENT OF AMINO ACID ABC TRANSPORTER"/>
    <property type="match status" value="1"/>
</dbReference>
<feature type="transmembrane region" description="Helical" evidence="8">
    <location>
        <begin position="266"/>
        <end position="290"/>
    </location>
</feature>
<comment type="subcellular location">
    <subcellularLocation>
        <location evidence="1">Cell inner membrane</location>
        <topology evidence="1">Multi-pass membrane protein</topology>
    </subcellularLocation>
    <subcellularLocation>
        <location evidence="8">Cell membrane</location>
        <topology evidence="8">Multi-pass membrane protein</topology>
    </subcellularLocation>
</comment>
<dbReference type="GO" id="GO:0022857">
    <property type="term" value="F:transmembrane transporter activity"/>
    <property type="evidence" value="ECO:0007669"/>
    <property type="project" value="InterPro"/>
</dbReference>
<evidence type="ECO:0000256" key="3">
    <source>
        <dbReference type="ARBA" id="ARBA00022448"/>
    </source>
</evidence>
<feature type="transmembrane region" description="Helical" evidence="8">
    <location>
        <begin position="161"/>
        <end position="177"/>
    </location>
</feature>
<keyword evidence="5 8" id="KW-0812">Transmembrane</keyword>
<keyword evidence="4" id="KW-1003">Cell membrane</keyword>
<feature type="transmembrane region" description="Helical" evidence="8">
    <location>
        <begin position="41"/>
        <end position="66"/>
    </location>
</feature>
<feature type="transmembrane region" description="Helical" evidence="8">
    <location>
        <begin position="302"/>
        <end position="322"/>
    </location>
</feature>
<evidence type="ECO:0000256" key="1">
    <source>
        <dbReference type="ARBA" id="ARBA00004429"/>
    </source>
</evidence>
<evidence type="ECO:0000256" key="5">
    <source>
        <dbReference type="ARBA" id="ARBA00022692"/>
    </source>
</evidence>
<dbReference type="CDD" id="cd06261">
    <property type="entry name" value="TM_PBP2"/>
    <property type="match status" value="1"/>
</dbReference>
<feature type="transmembrane region" description="Helical" evidence="8">
    <location>
        <begin position="228"/>
        <end position="254"/>
    </location>
</feature>
<keyword evidence="7 8" id="KW-0472">Membrane</keyword>
<evidence type="ECO:0000256" key="2">
    <source>
        <dbReference type="ARBA" id="ARBA00010072"/>
    </source>
</evidence>
<gene>
    <name evidence="10" type="ORF">GR170_05545</name>
</gene>
<accession>A0A6L7FZP7</accession>
<proteinExistence type="inferred from homology"/>
<evidence type="ECO:0000256" key="7">
    <source>
        <dbReference type="ARBA" id="ARBA00023136"/>
    </source>
</evidence>
<feature type="transmembrane region" description="Helical" evidence="8">
    <location>
        <begin position="112"/>
        <end position="132"/>
    </location>
</feature>
<evidence type="ECO:0000313" key="11">
    <source>
        <dbReference type="Proteomes" id="UP000477911"/>
    </source>
</evidence>
<dbReference type="Gene3D" id="1.10.3720.10">
    <property type="entry name" value="MetI-like"/>
    <property type="match status" value="1"/>
</dbReference>
<feature type="transmembrane region" description="Helical" evidence="8">
    <location>
        <begin position="359"/>
        <end position="381"/>
    </location>
</feature>
<evidence type="ECO:0000256" key="6">
    <source>
        <dbReference type="ARBA" id="ARBA00022989"/>
    </source>
</evidence>
<reference evidence="10 11" key="1">
    <citation type="submission" date="2019-12" db="EMBL/GenBank/DDBJ databases">
        <authorList>
            <person name="Li M."/>
        </authorList>
    </citation>
    <scope>NUCLEOTIDE SEQUENCE [LARGE SCALE GENOMIC DNA]</scope>
    <source>
        <strain evidence="10 11">GBMRC 2024</strain>
    </source>
</reference>